<dbReference type="InterPro" id="IPR034660">
    <property type="entry name" value="DinB/YfiT-like"/>
</dbReference>
<comment type="caution">
    <text evidence="1">The sequence shown here is derived from an EMBL/GenBank/DDBJ whole genome shotgun (WGS) entry which is preliminary data.</text>
</comment>
<proteinExistence type="predicted"/>
<name>A0ABU0GNC6_9CELL</name>
<dbReference type="InterPro" id="IPR017519">
    <property type="entry name" value="CHP03085"/>
</dbReference>
<evidence type="ECO:0000313" key="1">
    <source>
        <dbReference type="EMBL" id="MDQ0426871.1"/>
    </source>
</evidence>
<gene>
    <name evidence="1" type="ORF">JO380_003252</name>
</gene>
<accession>A0ABU0GNC6</accession>
<organism evidence="1 2">
    <name type="scientific">Cellulomonas iranensis</name>
    <dbReference type="NCBI Taxonomy" id="76862"/>
    <lineage>
        <taxon>Bacteria</taxon>
        <taxon>Bacillati</taxon>
        <taxon>Actinomycetota</taxon>
        <taxon>Actinomycetes</taxon>
        <taxon>Micrococcales</taxon>
        <taxon>Cellulomonadaceae</taxon>
        <taxon>Cellulomonas</taxon>
    </lineage>
</organism>
<evidence type="ECO:0000313" key="2">
    <source>
        <dbReference type="Proteomes" id="UP001240250"/>
    </source>
</evidence>
<dbReference type="RefSeq" id="WP_070319655.1">
    <property type="nucleotide sequence ID" value="NZ_JAUSVM010000001.1"/>
</dbReference>
<reference evidence="1 2" key="1">
    <citation type="submission" date="2023-07" db="EMBL/GenBank/DDBJ databases">
        <title>Sequencing the genomes of 1000 actinobacteria strains.</title>
        <authorList>
            <person name="Klenk H.-P."/>
        </authorList>
    </citation>
    <scope>NUCLEOTIDE SEQUENCE [LARGE SCALE GENOMIC DNA]</scope>
    <source>
        <strain evidence="1 2">DSM 14785</strain>
    </source>
</reference>
<protein>
    <submittedName>
        <fullName evidence="1">Uncharacterized protein (TIGR03085 family)</fullName>
    </submittedName>
</protein>
<dbReference type="InterPro" id="IPR017517">
    <property type="entry name" value="Maleyloyr_isom"/>
</dbReference>
<dbReference type="NCBIfam" id="TIGR03085">
    <property type="entry name" value="TIGR03085 family metal-binding protein"/>
    <property type="match status" value="1"/>
</dbReference>
<dbReference type="Proteomes" id="UP001240250">
    <property type="component" value="Unassembled WGS sequence"/>
</dbReference>
<keyword evidence="2" id="KW-1185">Reference proteome</keyword>
<dbReference type="SUPFAM" id="SSF109854">
    <property type="entry name" value="DinB/YfiT-like putative metalloenzymes"/>
    <property type="match status" value="1"/>
</dbReference>
<dbReference type="EMBL" id="JAUSVM010000001">
    <property type="protein sequence ID" value="MDQ0426871.1"/>
    <property type="molecule type" value="Genomic_DNA"/>
</dbReference>
<dbReference type="NCBIfam" id="TIGR03083">
    <property type="entry name" value="maleylpyruvate isomerase family mycothiol-dependent enzyme"/>
    <property type="match status" value="1"/>
</dbReference>
<sequence length="210" mass="22620">MTWHETERAWLSDALRAADPHDPTLCRGWQARHLAAHLVLREHPVAAAGAVRGGLAAATERLAGTAADADGYAALVDRVARPPARWSPLAWAGDAVNVSEYFIHHEDLRRGDGPVPPRDLPDELVEVLWAQLVRMAPLRLRRLPVGTVLVRDDGRRAAVRSPRSGHGSVVLRGDVGELVLAVSGRLQAADVRLVGADDDVAAVRELLTGP</sequence>